<gene>
    <name evidence="1" type="ORF">AURDEDRAFT_115751</name>
</gene>
<dbReference type="Proteomes" id="UP000006514">
    <property type="component" value="Unassembled WGS sequence"/>
</dbReference>
<dbReference type="InParanoid" id="J0WWT8"/>
<evidence type="ECO:0008006" key="3">
    <source>
        <dbReference type="Google" id="ProtNLM"/>
    </source>
</evidence>
<reference evidence="2" key="1">
    <citation type="journal article" date="2012" name="Science">
        <title>The Paleozoic origin of enzymatic lignin decomposition reconstructed from 31 fungal genomes.</title>
        <authorList>
            <person name="Floudas D."/>
            <person name="Binder M."/>
            <person name="Riley R."/>
            <person name="Barry K."/>
            <person name="Blanchette R.A."/>
            <person name="Henrissat B."/>
            <person name="Martinez A.T."/>
            <person name="Otillar R."/>
            <person name="Spatafora J.W."/>
            <person name="Yadav J.S."/>
            <person name="Aerts A."/>
            <person name="Benoit I."/>
            <person name="Boyd A."/>
            <person name="Carlson A."/>
            <person name="Copeland A."/>
            <person name="Coutinho P.M."/>
            <person name="de Vries R.P."/>
            <person name="Ferreira P."/>
            <person name="Findley K."/>
            <person name="Foster B."/>
            <person name="Gaskell J."/>
            <person name="Glotzer D."/>
            <person name="Gorecki P."/>
            <person name="Heitman J."/>
            <person name="Hesse C."/>
            <person name="Hori C."/>
            <person name="Igarashi K."/>
            <person name="Jurgens J.A."/>
            <person name="Kallen N."/>
            <person name="Kersten P."/>
            <person name="Kohler A."/>
            <person name="Kuees U."/>
            <person name="Kumar T.K.A."/>
            <person name="Kuo A."/>
            <person name="LaButti K."/>
            <person name="Larrondo L.F."/>
            <person name="Lindquist E."/>
            <person name="Ling A."/>
            <person name="Lombard V."/>
            <person name="Lucas S."/>
            <person name="Lundell T."/>
            <person name="Martin R."/>
            <person name="McLaughlin D.J."/>
            <person name="Morgenstern I."/>
            <person name="Morin E."/>
            <person name="Murat C."/>
            <person name="Nagy L.G."/>
            <person name="Nolan M."/>
            <person name="Ohm R.A."/>
            <person name="Patyshakuliyeva A."/>
            <person name="Rokas A."/>
            <person name="Ruiz-Duenas F.J."/>
            <person name="Sabat G."/>
            <person name="Salamov A."/>
            <person name="Samejima M."/>
            <person name="Schmutz J."/>
            <person name="Slot J.C."/>
            <person name="St John F."/>
            <person name="Stenlid J."/>
            <person name="Sun H."/>
            <person name="Sun S."/>
            <person name="Syed K."/>
            <person name="Tsang A."/>
            <person name="Wiebenga A."/>
            <person name="Young D."/>
            <person name="Pisabarro A."/>
            <person name="Eastwood D.C."/>
            <person name="Martin F."/>
            <person name="Cullen D."/>
            <person name="Grigoriev I.V."/>
            <person name="Hibbett D.S."/>
        </authorList>
    </citation>
    <scope>NUCLEOTIDE SEQUENCE [LARGE SCALE GENOMIC DNA]</scope>
    <source>
        <strain evidence="2">TFB10046</strain>
    </source>
</reference>
<protein>
    <recommendedName>
        <fullName evidence="3">F-box domain-containing protein</fullName>
    </recommendedName>
</protein>
<keyword evidence="2" id="KW-1185">Reference proteome</keyword>
<proteinExistence type="predicted"/>
<name>J0WWT8_AURST</name>
<dbReference type="KEGG" id="adl:AURDEDRAFT_115751"/>
<dbReference type="AlphaFoldDB" id="J0WWT8"/>
<organism evidence="1 2">
    <name type="scientific">Auricularia subglabra (strain TFB-10046 / SS5)</name>
    <name type="common">White-rot fungus</name>
    <name type="synonym">Auricularia delicata (strain TFB10046)</name>
    <dbReference type="NCBI Taxonomy" id="717982"/>
    <lineage>
        <taxon>Eukaryota</taxon>
        <taxon>Fungi</taxon>
        <taxon>Dikarya</taxon>
        <taxon>Basidiomycota</taxon>
        <taxon>Agaricomycotina</taxon>
        <taxon>Agaricomycetes</taxon>
        <taxon>Auriculariales</taxon>
        <taxon>Auriculariaceae</taxon>
        <taxon>Auricularia</taxon>
    </lineage>
</organism>
<evidence type="ECO:0000313" key="2">
    <source>
        <dbReference type="Proteomes" id="UP000006514"/>
    </source>
</evidence>
<accession>J0WWT8</accession>
<dbReference type="EMBL" id="JH687798">
    <property type="protein sequence ID" value="EJD40882.1"/>
    <property type="molecule type" value="Genomic_DNA"/>
</dbReference>
<evidence type="ECO:0000313" key="1">
    <source>
        <dbReference type="EMBL" id="EJD40882.1"/>
    </source>
</evidence>
<dbReference type="OrthoDB" id="10503209at2759"/>
<sequence length="268" mass="29031">MNGLPLDIRALVVDELDQLADVKSLSLCSRDWHDAAVARLFRTVKLGSSHTHALLARMARFVPRHGHLVRKLTLDLAFSRHAGHRGYVDYTTDAAHQTLSTALATVVRGLPRLDTVAFVFHGRREDVPMAAYSGLMAALAGLRRWHTLSIAGPHALGDLPLAEALLACAAPRVACLSIQSPHSMASLATVLAHRPLPKLQRFSLTLWRDDGSTLTRSAPLVQTIQGISVCIKCAEDDAAAPFSDISFSRTAPGGLELAERSVKPMEIM</sequence>